<keyword evidence="11" id="KW-0150">Chloroplast</keyword>
<keyword evidence="6" id="KW-0862">Zinc</keyword>
<dbReference type="Gene3D" id="1.10.274.100">
    <property type="entry name" value="RNA polymerase Rpb1, domain 3"/>
    <property type="match status" value="1"/>
</dbReference>
<dbReference type="GO" id="GO:0003899">
    <property type="term" value="F:DNA-directed RNA polymerase activity"/>
    <property type="evidence" value="ECO:0007669"/>
    <property type="project" value="UniProtKB-EC"/>
</dbReference>
<dbReference type="InterPro" id="IPR007083">
    <property type="entry name" value="RNA_pol_Rpb1_4"/>
</dbReference>
<dbReference type="GO" id="GO:0006351">
    <property type="term" value="P:DNA-templated transcription"/>
    <property type="evidence" value="ECO:0007669"/>
    <property type="project" value="InterPro"/>
</dbReference>
<keyword evidence="2" id="KW-0240">DNA-directed RNA polymerase</keyword>
<dbReference type="SUPFAM" id="SSF64484">
    <property type="entry name" value="beta and beta-prime subunits of DNA dependent RNA-polymerase"/>
    <property type="match status" value="1"/>
</dbReference>
<evidence type="ECO:0000256" key="4">
    <source>
        <dbReference type="ARBA" id="ARBA00022695"/>
    </source>
</evidence>
<comment type="catalytic activity">
    <reaction evidence="8">
        <text>RNA(n) + a ribonucleoside 5'-triphosphate = RNA(n+1) + diphosphate</text>
        <dbReference type="Rhea" id="RHEA:21248"/>
        <dbReference type="Rhea" id="RHEA-COMP:14527"/>
        <dbReference type="Rhea" id="RHEA-COMP:17342"/>
        <dbReference type="ChEBI" id="CHEBI:33019"/>
        <dbReference type="ChEBI" id="CHEBI:61557"/>
        <dbReference type="ChEBI" id="CHEBI:140395"/>
        <dbReference type="EC" id="2.7.7.6"/>
    </reaction>
</comment>
<reference evidence="11" key="1">
    <citation type="journal article" date="2018" name="Sci. Rep.">
        <title>Dynamic evolution of inverted repeats in Euglenophyta plastid genomes.</title>
        <authorList>
            <person name="Karnkowska A."/>
            <person name="Bennett M.S."/>
            <person name="Triemer R.E."/>
        </authorList>
    </citation>
    <scope>NUCLEOTIDE SEQUENCE</scope>
</reference>
<evidence type="ECO:0000313" key="11">
    <source>
        <dbReference type="EMBL" id="AYQ93533.1"/>
    </source>
</evidence>
<dbReference type="AlphaFoldDB" id="A0A3G3LLE3"/>
<keyword evidence="7" id="KW-0804">Transcription</keyword>
<evidence type="ECO:0000256" key="8">
    <source>
        <dbReference type="ARBA" id="ARBA00048552"/>
    </source>
</evidence>
<dbReference type="Pfam" id="PF04998">
    <property type="entry name" value="RNA_pol_Rpb1_5"/>
    <property type="match status" value="1"/>
</dbReference>
<dbReference type="GO" id="GO:0046872">
    <property type="term" value="F:metal ion binding"/>
    <property type="evidence" value="ECO:0007669"/>
    <property type="project" value="UniProtKB-KW"/>
</dbReference>
<keyword evidence="3" id="KW-0808">Transferase</keyword>
<dbReference type="GO" id="GO:0000428">
    <property type="term" value="C:DNA-directed RNA polymerase complex"/>
    <property type="evidence" value="ECO:0007669"/>
    <property type="project" value="UniProtKB-KW"/>
</dbReference>
<evidence type="ECO:0000259" key="9">
    <source>
        <dbReference type="Pfam" id="PF04998"/>
    </source>
</evidence>
<organism evidence="11">
    <name type="scientific">Lepocinclis playfairiana</name>
    <dbReference type="NCBI Taxonomy" id="1403386"/>
    <lineage>
        <taxon>Eukaryota</taxon>
        <taxon>Discoba</taxon>
        <taxon>Euglenozoa</taxon>
        <taxon>Euglenida</taxon>
        <taxon>Spirocuta</taxon>
        <taxon>Euglenophyceae</taxon>
        <taxon>Euglenales</taxon>
        <taxon>Phacaceae</taxon>
        <taxon>Lepocinclis</taxon>
    </lineage>
</organism>
<evidence type="ECO:0000256" key="5">
    <source>
        <dbReference type="ARBA" id="ARBA00022723"/>
    </source>
</evidence>
<protein>
    <recommendedName>
        <fullName evidence="1">DNA-directed RNA polymerase</fullName>
        <ecNumber evidence="1">2.7.7.6</ecNumber>
    </recommendedName>
</protein>
<keyword evidence="11" id="KW-0934">Plastid</keyword>
<dbReference type="InterPro" id="IPR038120">
    <property type="entry name" value="Rpb1_funnel_sf"/>
</dbReference>
<evidence type="ECO:0000259" key="10">
    <source>
        <dbReference type="Pfam" id="PF05000"/>
    </source>
</evidence>
<evidence type="ECO:0000256" key="2">
    <source>
        <dbReference type="ARBA" id="ARBA00022478"/>
    </source>
</evidence>
<dbReference type="Gene3D" id="1.10.1790.20">
    <property type="match status" value="1"/>
</dbReference>
<evidence type="ECO:0000256" key="3">
    <source>
        <dbReference type="ARBA" id="ARBA00022679"/>
    </source>
</evidence>
<geneLocation type="chloroplast" evidence="11"/>
<dbReference type="Gene3D" id="1.10.150.390">
    <property type="match status" value="1"/>
</dbReference>
<evidence type="ECO:0000256" key="6">
    <source>
        <dbReference type="ARBA" id="ARBA00022833"/>
    </source>
</evidence>
<dbReference type="EMBL" id="MH898671">
    <property type="protein sequence ID" value="AYQ93533.1"/>
    <property type="molecule type" value="Genomic_DNA"/>
</dbReference>
<dbReference type="InterPro" id="IPR042102">
    <property type="entry name" value="RNA_pol_Rpb1_3_sf"/>
</dbReference>
<keyword evidence="4" id="KW-0548">Nucleotidyltransferase</keyword>
<dbReference type="GO" id="GO:0003677">
    <property type="term" value="F:DNA binding"/>
    <property type="evidence" value="ECO:0007669"/>
    <property type="project" value="InterPro"/>
</dbReference>
<evidence type="ECO:0000256" key="7">
    <source>
        <dbReference type="ARBA" id="ARBA00023163"/>
    </source>
</evidence>
<accession>A0A3G3LLE3</accession>
<dbReference type="GeneID" id="38462480"/>
<dbReference type="PANTHER" id="PTHR19376:SF68">
    <property type="entry name" value="DNA-DIRECTED RNA POLYMERASE SUBUNIT BETA"/>
    <property type="match status" value="1"/>
</dbReference>
<sequence>MKRLICNKTFDKKQITSLIEWFIYNYGAIRTNSLINKIKFIGFKFSTKAGLSLGSEDLKIPSIKNQLIKDTTNLIGKKKKQYNSGKTTKQILLQKEIIIWNITNDTLKNEIIKNFRQTNLLNPVYMMIFSGARGNISQIKQLIGMRGLMSDSKGEIISLPIKSSLKEGLDSKEYFISCYGARKGIIDTALKTANSGYLTRKLVYAAQSVTIKQQDCKTKTGELIKLSSNKKYNYIAIKNKLIGTILLENLINKKGKKLACNGQDICPYLAKKIIQYESYILLRSILTCKIYAGICQLCYGWNLGNNKVVRIGEAVGILAAQSIGEPGTQLTMRTFHTGGVFTSKTNKVITAPHKGKLIYNNKNGKKIKSMFNENAFVLLREKKILIKKNKYLISQITLPESSMIFIRPKKRVFSKQIIAEITKQGSFKQSEKDTQETKCNNSGQTYFKNSKKNIKTLWVVNGHLLNHRTIYKCIVKNNIEDNRKSKIITPNIIQKKINKNPRKVSLVAINYKCTKKFKQNFKQEKAKAIYLLKKISNEKKKIMLIKNSTIVKFKKETKLTGTKNVVIESGIFLTKIKGQLTEIKKEKIRVMKSIPYLVPKESNIKIVENELIEKNTTIFKSQYEREKTKDIIEGLPKVEEILEAKKMQGSKRIKNNLHELLEKTFLIYKEKYNTKKSNKKTIKKIQQRLIKEIQGVYNSQGVNIAEKHISIIVKQVTSKVIITNKGDSNTIEGEIIDIQKIERINQTLKVKAIYEPILIGISKTSLLSEGFISSICFQETIRTLSKSAIKGEIDWLTGLKENIVLGNLIPAGTGITPMIE</sequence>
<dbReference type="Gene3D" id="1.10.132.30">
    <property type="match status" value="1"/>
</dbReference>
<dbReference type="RefSeq" id="YP_009541041.1">
    <property type="nucleotide sequence ID" value="NC_039970.1"/>
</dbReference>
<dbReference type="InterPro" id="IPR045867">
    <property type="entry name" value="DNA-dir_RpoC_beta_prime"/>
</dbReference>
<dbReference type="Pfam" id="PF05000">
    <property type="entry name" value="RNA_pol_Rpb1_4"/>
    <property type="match status" value="1"/>
</dbReference>
<feature type="domain" description="RNA polymerase Rpb1" evidence="9">
    <location>
        <begin position="168"/>
        <end position="743"/>
    </location>
</feature>
<keyword evidence="5" id="KW-0479">Metal-binding</keyword>
<proteinExistence type="predicted"/>
<name>A0A3G3LLE3_9EUGL</name>
<evidence type="ECO:0000256" key="1">
    <source>
        <dbReference type="ARBA" id="ARBA00012418"/>
    </source>
</evidence>
<dbReference type="PANTHER" id="PTHR19376">
    <property type="entry name" value="DNA-DIRECTED RNA POLYMERASE"/>
    <property type="match status" value="1"/>
</dbReference>
<dbReference type="CDD" id="cd02655">
    <property type="entry name" value="RNAP_beta'_C"/>
    <property type="match status" value="1"/>
</dbReference>
<feature type="domain" description="RNA polymerase Rpb1" evidence="10">
    <location>
        <begin position="97"/>
        <end position="158"/>
    </location>
</feature>
<dbReference type="EC" id="2.7.7.6" evidence="1"/>
<dbReference type="InterPro" id="IPR007081">
    <property type="entry name" value="RNA_pol_Rpb1_5"/>
</dbReference>